<dbReference type="GeneID" id="26625883"/>
<gene>
    <name evidence="2" type="ORF">UNIONJACK_28</name>
</gene>
<proteinExistence type="predicted"/>
<feature type="region of interest" description="Disordered" evidence="1">
    <location>
        <begin position="332"/>
        <end position="431"/>
    </location>
</feature>
<feature type="compositionally biased region" description="Gly residues" evidence="1">
    <location>
        <begin position="411"/>
        <end position="431"/>
    </location>
</feature>
<evidence type="ECO:0000313" key="2">
    <source>
        <dbReference type="EMBL" id="AKU42380.1"/>
    </source>
</evidence>
<evidence type="ECO:0000256" key="1">
    <source>
        <dbReference type="SAM" id="MobiDB-lite"/>
    </source>
</evidence>
<dbReference type="KEGG" id="vg:26625883"/>
<dbReference type="Proteomes" id="UP000202614">
    <property type="component" value="Segment"/>
</dbReference>
<dbReference type="EMBL" id="KT004677">
    <property type="protein sequence ID" value="AKU42380.1"/>
    <property type="molecule type" value="Genomic_DNA"/>
</dbReference>
<dbReference type="OrthoDB" id="4431at10239"/>
<name>A0A0K1LJQ3_9CAUD</name>
<sequence length="460" mass="46882">MTTPNQPAPDDAFIIGDDWGQNFTEAIIRGQFQIPEINLGNALRVMRDQLLKLPLEALEVFKPIIPDWIEDDFANVANAVNKIMSILTEPIRFLLEADWQEWLTNTWNGFQTVVNQIVDILRGLVVTPVNQAVQDIKDWWNRLTGKTQNLTTDGKLDAGQLIGQVSKNVVEGLEDLANNVIDGFKSIRNGWTGGNNATGSPQEVKQTIELIRTAIVGGYTIETIDTSQTWTKPTTPLVEFWAICIGGGGRGFRGGTVRNTSEAATALGGEEGIDGGYVAQQLDPELIPETVVCTIGAAASAIGQAGQPTSFGSLVSSTPGVGSISHIGGYLVSTSKPGRGGRGGDATKNPDASYAGSPGEPSALGTPGNGGAANGGTGGAGGNASLIGQQKSGGGGGGGGGGRTGQTFGTVTGGTGGNGGYPGGGSGGGGAAANGGSIGMEAVGGTPGIPANGILFLMYK</sequence>
<reference evidence="2 3" key="1">
    <citation type="submission" date="2015-06" db="EMBL/GenBank/DDBJ databases">
        <authorList>
            <person name="Alford R.F."/>
            <person name="Ferguson J.R."/>
            <person name="Griffin W.B."/>
            <person name="Guertin S.W."/>
            <person name="Mascioli J.B."/>
            <person name="Mishra N."/>
            <person name="Munoz M.J."/>
            <person name="Parrella L.E."/>
            <person name="Poss L.M."/>
            <person name="Ranjan D."/>
            <person name="Sack Q.V."/>
            <person name="Sentis A.J."/>
            <person name="Sopp T.K."/>
            <person name="Thomas A."/>
            <person name="Wienbar S.R."/>
            <person name="Woolford M."/>
            <person name="Forsyth K.S."/>
            <person name="Chandra V.M."/>
            <person name="Braun M.A."/>
            <person name="Jarvik J."/>
            <person name="Lopez A.J."/>
            <person name="Bradley K.W."/>
            <person name="Asai D.J."/>
            <person name="Bowman C.A."/>
            <person name="Russell D.A."/>
            <person name="Pope W.H."/>
            <person name="Jacobs-Sera D."/>
            <person name="Hendrix R.W."/>
            <person name="Hatfull G.F."/>
        </authorList>
    </citation>
    <scope>NUCLEOTIDE SEQUENCE [LARGE SCALE GENOMIC DNA]</scope>
</reference>
<keyword evidence="3" id="KW-1185">Reference proteome</keyword>
<organism evidence="2 3">
    <name type="scientific">Mycobacterium phage UnionJack</name>
    <dbReference type="NCBI Taxonomy" id="1673876"/>
    <lineage>
        <taxon>Viruses</taxon>
        <taxon>Duplodnaviria</taxon>
        <taxon>Heunggongvirae</taxon>
        <taxon>Uroviricota</taxon>
        <taxon>Caudoviricetes</taxon>
        <taxon>Benedictvirus</taxon>
        <taxon>Benedictvirus unionjack</taxon>
    </lineage>
</organism>
<evidence type="ECO:0000313" key="3">
    <source>
        <dbReference type="Proteomes" id="UP000202614"/>
    </source>
</evidence>
<accession>A0A0K1LJQ3</accession>
<feature type="compositionally biased region" description="Gly residues" evidence="1">
    <location>
        <begin position="367"/>
        <end position="382"/>
    </location>
</feature>
<feature type="compositionally biased region" description="Gly residues" evidence="1">
    <location>
        <begin position="391"/>
        <end position="404"/>
    </location>
</feature>
<protein>
    <submittedName>
        <fullName evidence="2">Tail protein</fullName>
    </submittedName>
</protein>
<dbReference type="RefSeq" id="YP_009198800.1">
    <property type="nucleotide sequence ID" value="NC_028802.1"/>
</dbReference>